<feature type="domain" description="RNA polymerase sigma factor 70 region 4 type 2" evidence="5">
    <location>
        <begin position="121"/>
        <end position="172"/>
    </location>
</feature>
<dbReference type="OrthoDB" id="1004023at2"/>
<evidence type="ECO:0000256" key="4">
    <source>
        <dbReference type="ARBA" id="ARBA00023163"/>
    </source>
</evidence>
<dbReference type="EMBL" id="FNRI01000008">
    <property type="protein sequence ID" value="SEA89351.1"/>
    <property type="molecule type" value="Genomic_DNA"/>
</dbReference>
<dbReference type="PANTHER" id="PTHR43133">
    <property type="entry name" value="RNA POLYMERASE ECF-TYPE SIGMA FACTO"/>
    <property type="match status" value="1"/>
</dbReference>
<comment type="similarity">
    <text evidence="1">Belongs to the sigma-70 factor family. ECF subfamily.</text>
</comment>
<keyword evidence="2" id="KW-0805">Transcription regulation</keyword>
<dbReference type="Gene3D" id="1.10.10.10">
    <property type="entry name" value="Winged helix-like DNA-binding domain superfamily/Winged helix DNA-binding domain"/>
    <property type="match status" value="1"/>
</dbReference>
<sequence>MKHDRIIGRQFLEGNDDVCVYLYNSYADQLYAYGCGLGFDRETLKDAIHDVFLNLLARRRELGGVKNIRSYLFRAFYNRLIDFKRHECDTTELTPQLDLRITVSFADSLIDTEQAARLKTMLEHMLNELSPMQKSAIYMRYMYEMEYAEIAEILDVTPHAVRKFVSKGLGKLRSNKDRLLLLALFSALTA</sequence>
<dbReference type="NCBIfam" id="TIGR02937">
    <property type="entry name" value="sigma70-ECF"/>
    <property type="match status" value="1"/>
</dbReference>
<dbReference type="InterPro" id="IPR014284">
    <property type="entry name" value="RNA_pol_sigma-70_dom"/>
</dbReference>
<proteinExistence type="inferred from homology"/>
<dbReference type="PANTHER" id="PTHR43133:SF46">
    <property type="entry name" value="RNA POLYMERASE SIGMA-70 FACTOR ECF SUBFAMILY"/>
    <property type="match status" value="1"/>
</dbReference>
<keyword evidence="4" id="KW-0804">Transcription</keyword>
<dbReference type="GO" id="GO:0003677">
    <property type="term" value="F:DNA binding"/>
    <property type="evidence" value="ECO:0007669"/>
    <property type="project" value="InterPro"/>
</dbReference>
<evidence type="ECO:0000259" key="5">
    <source>
        <dbReference type="Pfam" id="PF08281"/>
    </source>
</evidence>
<dbReference type="GO" id="GO:0006352">
    <property type="term" value="P:DNA-templated transcription initiation"/>
    <property type="evidence" value="ECO:0007669"/>
    <property type="project" value="InterPro"/>
</dbReference>
<dbReference type="Proteomes" id="UP000183253">
    <property type="component" value="Unassembled WGS sequence"/>
</dbReference>
<dbReference type="InterPro" id="IPR036388">
    <property type="entry name" value="WH-like_DNA-bd_sf"/>
</dbReference>
<dbReference type="InterPro" id="IPR013249">
    <property type="entry name" value="RNA_pol_sigma70_r4_t2"/>
</dbReference>
<dbReference type="GO" id="GO:0016987">
    <property type="term" value="F:sigma factor activity"/>
    <property type="evidence" value="ECO:0007669"/>
    <property type="project" value="UniProtKB-KW"/>
</dbReference>
<dbReference type="AlphaFoldDB" id="A0A1H4EWI3"/>
<dbReference type="SUPFAM" id="SSF88659">
    <property type="entry name" value="Sigma3 and sigma4 domains of RNA polymerase sigma factors"/>
    <property type="match status" value="1"/>
</dbReference>
<dbReference type="Pfam" id="PF08281">
    <property type="entry name" value="Sigma70_r4_2"/>
    <property type="match status" value="1"/>
</dbReference>
<keyword evidence="3" id="KW-0731">Sigma factor</keyword>
<evidence type="ECO:0000256" key="3">
    <source>
        <dbReference type="ARBA" id="ARBA00023082"/>
    </source>
</evidence>
<protein>
    <submittedName>
        <fullName evidence="6">RNA polymerase sigma factor, sigma-70 family</fullName>
    </submittedName>
</protein>
<keyword evidence="7" id="KW-1185">Reference proteome</keyword>
<dbReference type="RefSeq" id="WP_010264988.1">
    <property type="nucleotide sequence ID" value="NZ_CAEG01000015.1"/>
</dbReference>
<reference evidence="6 7" key="1">
    <citation type="submission" date="2016-10" db="EMBL/GenBank/DDBJ databases">
        <authorList>
            <person name="de Groot N.N."/>
        </authorList>
    </citation>
    <scope>NUCLEOTIDE SEQUENCE [LARGE SCALE GENOMIC DNA]</scope>
    <source>
        <strain evidence="6 7">DSM 25383</strain>
    </source>
</reference>
<dbReference type="InterPro" id="IPR013324">
    <property type="entry name" value="RNA_pol_sigma_r3/r4-like"/>
</dbReference>
<gene>
    <name evidence="6" type="ORF">SAMN05444145_108120</name>
</gene>
<dbReference type="InterPro" id="IPR039425">
    <property type="entry name" value="RNA_pol_sigma-70-like"/>
</dbReference>
<dbReference type="STRING" id="1033731.SAMN05444145_108120"/>
<dbReference type="Gene3D" id="1.10.1740.10">
    <property type="match status" value="1"/>
</dbReference>
<organism evidence="6 7">
    <name type="scientific">Alistipes timonensis JC136</name>
    <dbReference type="NCBI Taxonomy" id="1033731"/>
    <lineage>
        <taxon>Bacteria</taxon>
        <taxon>Pseudomonadati</taxon>
        <taxon>Bacteroidota</taxon>
        <taxon>Bacteroidia</taxon>
        <taxon>Bacteroidales</taxon>
        <taxon>Rikenellaceae</taxon>
        <taxon>Alistipes</taxon>
    </lineage>
</organism>
<evidence type="ECO:0000256" key="1">
    <source>
        <dbReference type="ARBA" id="ARBA00010641"/>
    </source>
</evidence>
<accession>A0A1H4EWI3</accession>
<evidence type="ECO:0000256" key="2">
    <source>
        <dbReference type="ARBA" id="ARBA00023015"/>
    </source>
</evidence>
<evidence type="ECO:0000313" key="6">
    <source>
        <dbReference type="EMBL" id="SEA89351.1"/>
    </source>
</evidence>
<evidence type="ECO:0000313" key="7">
    <source>
        <dbReference type="Proteomes" id="UP000183253"/>
    </source>
</evidence>
<dbReference type="InterPro" id="IPR013325">
    <property type="entry name" value="RNA_pol_sigma_r2"/>
</dbReference>
<dbReference type="SUPFAM" id="SSF88946">
    <property type="entry name" value="Sigma2 domain of RNA polymerase sigma factors"/>
    <property type="match status" value="1"/>
</dbReference>
<name>A0A1H4EWI3_9BACT</name>
<dbReference type="CDD" id="cd06171">
    <property type="entry name" value="Sigma70_r4"/>
    <property type="match status" value="1"/>
</dbReference>